<accession>A0A1I4YND0</accession>
<dbReference type="SMART" id="SM00155">
    <property type="entry name" value="PLDc"/>
    <property type="match status" value="2"/>
</dbReference>
<dbReference type="InterPro" id="IPR001736">
    <property type="entry name" value="PLipase_D/transphosphatidylase"/>
</dbReference>
<keyword evidence="8" id="KW-1185">Reference proteome</keyword>
<gene>
    <name evidence="7" type="ORF">SAMN05216386_0790</name>
</gene>
<dbReference type="PROSITE" id="PS50035">
    <property type="entry name" value="PLD"/>
    <property type="match status" value="2"/>
</dbReference>
<dbReference type="Pfam" id="PF13091">
    <property type="entry name" value="PLDc_2"/>
    <property type="match status" value="1"/>
</dbReference>
<keyword evidence="3" id="KW-0378">Hydrolase</keyword>
<evidence type="ECO:0000256" key="2">
    <source>
        <dbReference type="ARBA" id="ARBA00022737"/>
    </source>
</evidence>
<feature type="transmembrane region" description="Helical" evidence="5">
    <location>
        <begin position="572"/>
        <end position="592"/>
    </location>
</feature>
<name>A0A1I4YND0_9PROT</name>
<comment type="catalytic activity">
    <reaction evidence="1">
        <text>a 1,2-diacyl-sn-glycero-3-phosphocholine + H2O = a 1,2-diacyl-sn-glycero-3-phosphate + choline + H(+)</text>
        <dbReference type="Rhea" id="RHEA:14445"/>
        <dbReference type="ChEBI" id="CHEBI:15354"/>
        <dbReference type="ChEBI" id="CHEBI:15377"/>
        <dbReference type="ChEBI" id="CHEBI:15378"/>
        <dbReference type="ChEBI" id="CHEBI:57643"/>
        <dbReference type="ChEBI" id="CHEBI:58608"/>
        <dbReference type="EC" id="3.1.4.4"/>
    </reaction>
</comment>
<feature type="transmembrane region" description="Helical" evidence="5">
    <location>
        <begin position="538"/>
        <end position="565"/>
    </location>
</feature>
<keyword evidence="4" id="KW-0443">Lipid metabolism</keyword>
<evidence type="ECO:0000313" key="7">
    <source>
        <dbReference type="EMBL" id="SFN39487.1"/>
    </source>
</evidence>
<dbReference type="InterPro" id="IPR015679">
    <property type="entry name" value="PLipase_D_fam"/>
</dbReference>
<dbReference type="RefSeq" id="WP_074794862.1">
    <property type="nucleotide sequence ID" value="NZ_FOVJ01000001.1"/>
</dbReference>
<evidence type="ECO:0000313" key="8">
    <source>
        <dbReference type="Proteomes" id="UP000183107"/>
    </source>
</evidence>
<proteinExistence type="predicted"/>
<dbReference type="GO" id="GO:0009395">
    <property type="term" value="P:phospholipid catabolic process"/>
    <property type="evidence" value="ECO:0007669"/>
    <property type="project" value="TreeGrafter"/>
</dbReference>
<evidence type="ECO:0000259" key="6">
    <source>
        <dbReference type="PROSITE" id="PS50035"/>
    </source>
</evidence>
<evidence type="ECO:0000256" key="1">
    <source>
        <dbReference type="ARBA" id="ARBA00000798"/>
    </source>
</evidence>
<evidence type="ECO:0000256" key="4">
    <source>
        <dbReference type="ARBA" id="ARBA00023098"/>
    </source>
</evidence>
<dbReference type="PANTHER" id="PTHR18896:SF76">
    <property type="entry name" value="PHOSPHOLIPASE"/>
    <property type="match status" value="1"/>
</dbReference>
<feature type="transmembrane region" description="Helical" evidence="5">
    <location>
        <begin position="612"/>
        <end position="636"/>
    </location>
</feature>
<dbReference type="Proteomes" id="UP000183107">
    <property type="component" value="Unassembled WGS sequence"/>
</dbReference>
<dbReference type="PANTHER" id="PTHR18896">
    <property type="entry name" value="PHOSPHOLIPASE D"/>
    <property type="match status" value="1"/>
</dbReference>
<protein>
    <submittedName>
        <fullName evidence="7">Phosphatidylserine/phosphatidylglycerophosphate/cardiolipin synthase</fullName>
    </submittedName>
</protein>
<keyword evidence="5" id="KW-1133">Transmembrane helix</keyword>
<dbReference type="SUPFAM" id="SSF56024">
    <property type="entry name" value="Phospholipase D/nuclease"/>
    <property type="match status" value="2"/>
</dbReference>
<dbReference type="InterPro" id="IPR032816">
    <property type="entry name" value="VTT_dom"/>
</dbReference>
<evidence type="ECO:0000256" key="3">
    <source>
        <dbReference type="ARBA" id="ARBA00022801"/>
    </source>
</evidence>
<dbReference type="Pfam" id="PF00614">
    <property type="entry name" value="PLDc"/>
    <property type="match status" value="1"/>
</dbReference>
<dbReference type="EMBL" id="FOVJ01000001">
    <property type="protein sequence ID" value="SFN39487.1"/>
    <property type="molecule type" value="Genomic_DNA"/>
</dbReference>
<feature type="transmembrane region" description="Helical" evidence="5">
    <location>
        <begin position="679"/>
        <end position="700"/>
    </location>
</feature>
<reference evidence="8" key="1">
    <citation type="submission" date="2016-10" db="EMBL/GenBank/DDBJ databases">
        <authorList>
            <person name="Varghese N."/>
        </authorList>
    </citation>
    <scope>NUCLEOTIDE SEQUENCE [LARGE SCALE GENOMIC DNA]</scope>
    <source>
        <strain evidence="8">Nsp8</strain>
    </source>
</reference>
<keyword evidence="2" id="KW-0677">Repeat</keyword>
<dbReference type="Pfam" id="PF09335">
    <property type="entry name" value="VTT_dom"/>
    <property type="match status" value="1"/>
</dbReference>
<dbReference type="GO" id="GO:0004630">
    <property type="term" value="F:phospholipase D activity"/>
    <property type="evidence" value="ECO:0007669"/>
    <property type="project" value="TreeGrafter"/>
</dbReference>
<dbReference type="GO" id="GO:0005886">
    <property type="term" value="C:plasma membrane"/>
    <property type="evidence" value="ECO:0007669"/>
    <property type="project" value="TreeGrafter"/>
</dbReference>
<feature type="transmembrane region" description="Helical" evidence="5">
    <location>
        <begin position="493"/>
        <end position="511"/>
    </location>
</feature>
<dbReference type="AlphaFoldDB" id="A0A1I4YND0"/>
<feature type="domain" description="PLD phosphodiesterase" evidence="6">
    <location>
        <begin position="129"/>
        <end position="156"/>
    </location>
</feature>
<dbReference type="InterPro" id="IPR025202">
    <property type="entry name" value="PLD-like_dom"/>
</dbReference>
<dbReference type="Gene3D" id="3.30.870.10">
    <property type="entry name" value="Endonuclease Chain A"/>
    <property type="match status" value="2"/>
</dbReference>
<feature type="domain" description="PLD phosphodiesterase" evidence="6">
    <location>
        <begin position="355"/>
        <end position="377"/>
    </location>
</feature>
<dbReference type="CDD" id="cd09140">
    <property type="entry name" value="PLDc_vPLD1_2_like_bac_1"/>
    <property type="match status" value="1"/>
</dbReference>
<keyword evidence="5" id="KW-0472">Membrane</keyword>
<feature type="transmembrane region" description="Helical" evidence="5">
    <location>
        <begin position="648"/>
        <end position="667"/>
    </location>
</feature>
<sequence length="716" mass="80875">MTRSTILKPGDNCWRIDHADQIAFIVDGADFFRAFREAVKQARRSVLIMAWDIDSRVNLIREEESDGLPVGLGDFLNAMVERNDQLHIHVLDWDFVMIFAPDREWLPLYKQKWSSHPRLHFCLDDRHPTGACHHQKIVVVDDQVAFAGGLDLTTGRWDTPEHLPCDPRRRDLETEPVPQPYHDIQMMVSGPAAAALGEVARDRWFHATGKKLPAPDIQPGPGWRYWPDYLKPDLENAEVAIARTIPEYESQAEVREVERLLLDAIAAARDSIYIEAQYFTARKISAALAKRLEEEDGPEIVLLLPEHTVGWLSRNTMDVLRERLFKQLLKADLYKRLRLYEPCIPGLDDECVNVHSKIIIIDDELLRIGSANLNNRSMGLDTECDLVLEASGKAHIRSAIHAFRTRLLSEHLGMEAGRIEECMERERSLINTIESLRGSGRTVRPLAFRVTADVDALVPDEEIVDPGRPIDPDELMREFVPEEEREPVRNHTFLIVSILVAIIGLAAAWHLSPLREWVDVDKLVRFAAELEQTPGAPLLALGVFIVSGLVAFPLTVLIIVCVLIFGPWQGFLYSMLGALLSAILTFALGHWLGRDTVRRFAGKKLRELNKRLARRGLMTIIIVRIIPFAPFSVINMIAGASHIRFRDFVLGSAIGMLPGMTGISLFTDRLAATLQKPDLPAFAILVAVIAVIIVGGWKLWQWGEKHRNDRLRAQSD</sequence>
<evidence type="ECO:0000256" key="5">
    <source>
        <dbReference type="SAM" id="Phobius"/>
    </source>
</evidence>
<organism evidence="7 8">
    <name type="scientific">Nitrosospira briensis</name>
    <dbReference type="NCBI Taxonomy" id="35799"/>
    <lineage>
        <taxon>Bacteria</taxon>
        <taxon>Pseudomonadati</taxon>
        <taxon>Pseudomonadota</taxon>
        <taxon>Betaproteobacteria</taxon>
        <taxon>Nitrosomonadales</taxon>
        <taxon>Nitrosomonadaceae</taxon>
        <taxon>Nitrosospira</taxon>
    </lineage>
</organism>
<dbReference type="CDD" id="cd09143">
    <property type="entry name" value="PLDc_vPLD1_2_like_bac_2"/>
    <property type="match status" value="1"/>
</dbReference>
<dbReference type="OrthoDB" id="8828485at2"/>
<keyword evidence="5" id="KW-0812">Transmembrane</keyword>